<dbReference type="InterPro" id="IPR000531">
    <property type="entry name" value="Beta-barrel_TonB"/>
</dbReference>
<dbReference type="Gene3D" id="2.170.130.10">
    <property type="entry name" value="TonB-dependent receptor, plug domain"/>
    <property type="match status" value="1"/>
</dbReference>
<evidence type="ECO:0000256" key="3">
    <source>
        <dbReference type="ARBA" id="ARBA00022452"/>
    </source>
</evidence>
<organism evidence="13 14">
    <name type="scientific">Spirosoma terrae</name>
    <dbReference type="NCBI Taxonomy" id="1968276"/>
    <lineage>
        <taxon>Bacteria</taxon>
        <taxon>Pseudomonadati</taxon>
        <taxon>Bacteroidota</taxon>
        <taxon>Cytophagia</taxon>
        <taxon>Cytophagales</taxon>
        <taxon>Cytophagaceae</taxon>
        <taxon>Spirosoma</taxon>
    </lineage>
</organism>
<accession>A0A6L9LEY1</accession>
<dbReference type="Pfam" id="PF07715">
    <property type="entry name" value="Plug"/>
    <property type="match status" value="1"/>
</dbReference>
<gene>
    <name evidence="13" type="ORF">GK108_21245</name>
</gene>
<evidence type="ECO:0000256" key="1">
    <source>
        <dbReference type="ARBA" id="ARBA00004571"/>
    </source>
</evidence>
<feature type="chain" id="PRO_5026903101" evidence="10">
    <location>
        <begin position="21"/>
        <end position="1031"/>
    </location>
</feature>
<evidence type="ECO:0000256" key="6">
    <source>
        <dbReference type="ARBA" id="ARBA00023136"/>
    </source>
</evidence>
<dbReference type="NCBIfam" id="TIGR04056">
    <property type="entry name" value="OMP_RagA_SusC"/>
    <property type="match status" value="1"/>
</dbReference>
<dbReference type="AlphaFoldDB" id="A0A6L9LEY1"/>
<dbReference type="InterPro" id="IPR012910">
    <property type="entry name" value="Plug_dom"/>
</dbReference>
<dbReference type="FunFam" id="2.170.130.10:FF:000008">
    <property type="entry name" value="SusC/RagA family TonB-linked outer membrane protein"/>
    <property type="match status" value="1"/>
</dbReference>
<dbReference type="RefSeq" id="WP_163952851.1">
    <property type="nucleotide sequence ID" value="NZ_JAAFZH010000011.1"/>
</dbReference>
<comment type="caution">
    <text evidence="13">The sequence shown here is derived from an EMBL/GenBank/DDBJ whole genome shotgun (WGS) entry which is preliminary data.</text>
</comment>
<keyword evidence="14" id="KW-1185">Reference proteome</keyword>
<dbReference type="InterPro" id="IPR039426">
    <property type="entry name" value="TonB-dep_rcpt-like"/>
</dbReference>
<evidence type="ECO:0000256" key="9">
    <source>
        <dbReference type="RuleBase" id="RU003357"/>
    </source>
</evidence>
<keyword evidence="10" id="KW-0732">Signal</keyword>
<feature type="signal peptide" evidence="10">
    <location>
        <begin position="1"/>
        <end position="20"/>
    </location>
</feature>
<comment type="subcellular location">
    <subcellularLocation>
        <location evidence="1 8">Cell outer membrane</location>
        <topology evidence="1 8">Multi-pass membrane protein</topology>
    </subcellularLocation>
</comment>
<keyword evidence="3 8" id="KW-1134">Transmembrane beta strand</keyword>
<proteinExistence type="inferred from homology"/>
<evidence type="ECO:0000256" key="7">
    <source>
        <dbReference type="ARBA" id="ARBA00023237"/>
    </source>
</evidence>
<reference evidence="13 14" key="1">
    <citation type="submission" date="2020-02" db="EMBL/GenBank/DDBJ databases">
        <title>Draft genome sequence of two Spirosoma agri KCTC 52727 and Spirosoma terrae KCTC 52035.</title>
        <authorList>
            <person name="Rojas J."/>
            <person name="Ambika Manirajan B."/>
            <person name="Suarez C."/>
            <person name="Ratering S."/>
            <person name="Schnell S."/>
        </authorList>
    </citation>
    <scope>NUCLEOTIDE SEQUENCE [LARGE SCALE GENOMIC DNA]</scope>
    <source>
        <strain evidence="13 14">KCTC 52035</strain>
    </source>
</reference>
<dbReference type="InterPro" id="IPR037066">
    <property type="entry name" value="Plug_dom_sf"/>
</dbReference>
<keyword evidence="7 8" id="KW-0998">Cell outer membrane</keyword>
<dbReference type="Pfam" id="PF13715">
    <property type="entry name" value="CarbopepD_reg_2"/>
    <property type="match status" value="1"/>
</dbReference>
<dbReference type="InterPro" id="IPR008969">
    <property type="entry name" value="CarboxyPept-like_regulatory"/>
</dbReference>
<evidence type="ECO:0000256" key="5">
    <source>
        <dbReference type="ARBA" id="ARBA00023077"/>
    </source>
</evidence>
<dbReference type="SUPFAM" id="SSF49464">
    <property type="entry name" value="Carboxypeptidase regulatory domain-like"/>
    <property type="match status" value="1"/>
</dbReference>
<evidence type="ECO:0000256" key="10">
    <source>
        <dbReference type="SAM" id="SignalP"/>
    </source>
</evidence>
<evidence type="ECO:0000256" key="2">
    <source>
        <dbReference type="ARBA" id="ARBA00022448"/>
    </source>
</evidence>
<protein>
    <submittedName>
        <fullName evidence="13">TonB-dependent receptor</fullName>
    </submittedName>
</protein>
<dbReference type="PROSITE" id="PS52016">
    <property type="entry name" value="TONB_DEPENDENT_REC_3"/>
    <property type="match status" value="1"/>
</dbReference>
<evidence type="ECO:0000313" key="13">
    <source>
        <dbReference type="EMBL" id="NDU97423.1"/>
    </source>
</evidence>
<evidence type="ECO:0000259" key="11">
    <source>
        <dbReference type="Pfam" id="PF00593"/>
    </source>
</evidence>
<dbReference type="InterPro" id="IPR023997">
    <property type="entry name" value="TonB-dep_OMP_SusC/RagA_CS"/>
</dbReference>
<dbReference type="Pfam" id="PF00593">
    <property type="entry name" value="TonB_dep_Rec_b-barrel"/>
    <property type="match status" value="1"/>
</dbReference>
<feature type="domain" description="TonB-dependent receptor plug" evidence="12">
    <location>
        <begin position="114"/>
        <end position="232"/>
    </location>
</feature>
<evidence type="ECO:0000313" key="14">
    <source>
        <dbReference type="Proteomes" id="UP000474175"/>
    </source>
</evidence>
<keyword evidence="2 8" id="KW-0813">Transport</keyword>
<dbReference type="GO" id="GO:0009279">
    <property type="term" value="C:cell outer membrane"/>
    <property type="evidence" value="ECO:0007669"/>
    <property type="project" value="UniProtKB-SubCell"/>
</dbReference>
<sequence length="1031" mass="112908">MRKLLLFNFLFLAVALSSYAQNQVISGKVTSSDDGAGLPGVSVSVKGKNQGTLTDATGGYRLSVDGDVTLVYSFIGFISVEEPANGRSIINVQLKTDVRNLNEVVVTGYGQQIKRDLTGNIAKVKAADIQDQPVTTFDQALQGKAAGVQINAGSGKLGQGIQVRVRGQSSVSASNQPLYIVDGTPVTTDNLSFNSASTNPLADINPQDIESVDILKDASAGAIYGARAANGVVLITTKRGKAGRTNITFGAQYGSSKPTKKLQFLNTEQYVNFYNRAAANSDRIEGIDPADPDSYSSYMKGFYETQGLGTYGTPNQASTNWGDLAYQDAPYQQYDFNMNGGNEKTTFYLSGQLLDQKGILIGNALKRYAGRINLDHQVSSRFRAGFNMGLTRTYNQRLSADNQFDNPMQMVALPPMTPATDPVTGLPVGTPPGDISIPLYYNPLINAGNAYFNTTVYRNISNVYGQLEIAKGLAFRSEFGLDVLNQQEELYYNSKTQRNFSAPLGIGQNRFVRVENYNTNNFFTYTTAFGRSHLDATVGMSFQQSQQKTNFTEGRDFPSDAYRQIASAARKTDGSSTQSDFRFLSYFARANYKFADRYLLGASARIDGSSRFGRNSRYGFFPAVSVGWVLSEEEFLKNNNTITFLKLRSSYGRTGNADIQTAGNVSLQNFPQLGLFIGDASYGALPGQRPFQLANPDLKWETTNQFDIGIDFGILNNRINGEIDYYNKQTSGLLLNVNVPGTTGFATQFRNVGSLENKGFEFVINSENLTGAFRWSTSFNAATNRNKITNLQGQIIEGGINAMSRAVEGQPLGTFFTQEYAGVDPANGDALWYKNTTNPDGTVDRSTTNVYSQAQRVVFGSPLPKWTAGITNTFSYKGFTLSVLFNGVFGNKINFYGVGRYSAANGRFEDNQTVDQLAAWTPENTNTNVPEARLYYNNGAQSSSRFILDGSFVRLRTATLSYNLPKTLISKAKLTNVRLFVTGQNLLTFTNYKGWDPEVNADYIVSNIAQGYDFYTAPQARTITGGINIGF</sequence>
<dbReference type="EMBL" id="JAAFZH010000011">
    <property type="protein sequence ID" value="NDU97423.1"/>
    <property type="molecule type" value="Genomic_DNA"/>
</dbReference>
<keyword evidence="5 9" id="KW-0798">TonB box</keyword>
<dbReference type="InterPro" id="IPR023996">
    <property type="entry name" value="TonB-dep_OMP_SusC/RagA"/>
</dbReference>
<dbReference type="SUPFAM" id="SSF56935">
    <property type="entry name" value="Porins"/>
    <property type="match status" value="1"/>
</dbReference>
<evidence type="ECO:0000256" key="8">
    <source>
        <dbReference type="PROSITE-ProRule" id="PRU01360"/>
    </source>
</evidence>
<evidence type="ECO:0000256" key="4">
    <source>
        <dbReference type="ARBA" id="ARBA00022692"/>
    </source>
</evidence>
<comment type="similarity">
    <text evidence="8 9">Belongs to the TonB-dependent receptor family.</text>
</comment>
<keyword evidence="13" id="KW-0675">Receptor</keyword>
<dbReference type="NCBIfam" id="TIGR04057">
    <property type="entry name" value="SusC_RagA_signa"/>
    <property type="match status" value="1"/>
</dbReference>
<feature type="domain" description="TonB-dependent receptor-like beta-barrel" evidence="11">
    <location>
        <begin position="439"/>
        <end position="986"/>
    </location>
</feature>
<dbReference type="Gene3D" id="2.40.170.20">
    <property type="entry name" value="TonB-dependent receptor, beta-barrel domain"/>
    <property type="match status" value="1"/>
</dbReference>
<name>A0A6L9LEY1_9BACT</name>
<keyword evidence="6 8" id="KW-0472">Membrane</keyword>
<evidence type="ECO:0000259" key="12">
    <source>
        <dbReference type="Pfam" id="PF07715"/>
    </source>
</evidence>
<dbReference type="Gene3D" id="2.60.40.1120">
    <property type="entry name" value="Carboxypeptidase-like, regulatory domain"/>
    <property type="match status" value="1"/>
</dbReference>
<keyword evidence="4 8" id="KW-0812">Transmembrane</keyword>
<dbReference type="Proteomes" id="UP000474175">
    <property type="component" value="Unassembled WGS sequence"/>
</dbReference>
<dbReference type="InterPro" id="IPR036942">
    <property type="entry name" value="Beta-barrel_TonB_sf"/>
</dbReference>